<comment type="subunit">
    <text evidence="9">Component of the Sec protein translocase complex. Heterotrimer consisting of SecY, SecE and SecG subunits. The heterotrimers can form oligomers, although 1 heterotrimer is thought to be able to translocate proteins. Interacts with the ribosome. Interacts with SecDF, and other proteins may be involved. Interacts with SecA.</text>
</comment>
<dbReference type="Pfam" id="PF00584">
    <property type="entry name" value="SecE"/>
    <property type="match status" value="1"/>
</dbReference>
<name>A0ABU4VM59_9ACTN</name>
<keyword evidence="5 9" id="KW-0653">Protein transport</keyword>
<reference evidence="11 12" key="1">
    <citation type="submission" date="2023-11" db="EMBL/GenBank/DDBJ databases">
        <authorList>
            <person name="Xu M."/>
            <person name="Jiang T."/>
        </authorList>
    </citation>
    <scope>NUCLEOTIDE SEQUENCE [LARGE SCALE GENOMIC DNA]</scope>
    <source>
        <strain evidence="11 12">SD</strain>
    </source>
</reference>
<evidence type="ECO:0000256" key="3">
    <source>
        <dbReference type="ARBA" id="ARBA00022475"/>
    </source>
</evidence>
<evidence type="ECO:0000256" key="8">
    <source>
        <dbReference type="ARBA" id="ARBA00023136"/>
    </source>
</evidence>
<comment type="similarity">
    <text evidence="9">Belongs to the SecE/SEC61-gamma family.</text>
</comment>
<evidence type="ECO:0000313" key="12">
    <source>
        <dbReference type="Proteomes" id="UP001277761"/>
    </source>
</evidence>
<dbReference type="InterPro" id="IPR038379">
    <property type="entry name" value="SecE_sf"/>
</dbReference>
<dbReference type="HAMAP" id="MF_00422">
    <property type="entry name" value="SecE"/>
    <property type="match status" value="1"/>
</dbReference>
<accession>A0ABU4VM59</accession>
<dbReference type="PANTHER" id="PTHR33910:SF1">
    <property type="entry name" value="PROTEIN TRANSLOCASE SUBUNIT SECE"/>
    <property type="match status" value="1"/>
</dbReference>
<evidence type="ECO:0000256" key="2">
    <source>
        <dbReference type="ARBA" id="ARBA00022448"/>
    </source>
</evidence>
<keyword evidence="8 9" id="KW-0472">Membrane</keyword>
<evidence type="ECO:0000313" key="11">
    <source>
        <dbReference type="EMBL" id="MDX8152873.1"/>
    </source>
</evidence>
<dbReference type="Proteomes" id="UP001277761">
    <property type="component" value="Unassembled WGS sequence"/>
</dbReference>
<keyword evidence="2 9" id="KW-0813">Transport</keyword>
<gene>
    <name evidence="9 11" type="primary">secE</name>
    <name evidence="11" type="ORF">SK069_14825</name>
</gene>
<evidence type="ECO:0000256" key="1">
    <source>
        <dbReference type="ARBA" id="ARBA00004370"/>
    </source>
</evidence>
<evidence type="ECO:0000256" key="7">
    <source>
        <dbReference type="ARBA" id="ARBA00023010"/>
    </source>
</evidence>
<feature type="compositionally biased region" description="Low complexity" evidence="10">
    <location>
        <begin position="26"/>
        <end position="36"/>
    </location>
</feature>
<dbReference type="PROSITE" id="PS01067">
    <property type="entry name" value="SECE_SEC61G"/>
    <property type="match status" value="1"/>
</dbReference>
<sequence length="101" mass="10359">MAAEEHDEERPRLSATPPGGGGGLAPGTPAAAAAGAPVPRKGLARFPGFLRASWAELQRVRWPDRTQVAQGTGVVLVFCAIAGLFLGGVDSLASELVDLII</sequence>
<comment type="caution">
    <text evidence="11">The sequence shown here is derived from an EMBL/GenBank/DDBJ whole genome shotgun (WGS) entry which is preliminary data.</text>
</comment>
<proteinExistence type="inferred from homology"/>
<keyword evidence="4 9" id="KW-0812">Transmembrane</keyword>
<dbReference type="Gene3D" id="1.20.5.1030">
    <property type="entry name" value="Preprotein translocase secy subunit"/>
    <property type="match status" value="1"/>
</dbReference>
<organism evidence="11 12">
    <name type="scientific">Patulibacter brassicae</name>
    <dbReference type="NCBI Taxonomy" id="1705717"/>
    <lineage>
        <taxon>Bacteria</taxon>
        <taxon>Bacillati</taxon>
        <taxon>Actinomycetota</taxon>
        <taxon>Thermoleophilia</taxon>
        <taxon>Solirubrobacterales</taxon>
        <taxon>Patulibacteraceae</taxon>
        <taxon>Patulibacter</taxon>
    </lineage>
</organism>
<evidence type="ECO:0000256" key="4">
    <source>
        <dbReference type="ARBA" id="ARBA00022692"/>
    </source>
</evidence>
<feature type="region of interest" description="Disordered" evidence="10">
    <location>
        <begin position="1"/>
        <end position="36"/>
    </location>
</feature>
<keyword evidence="7 9" id="KW-0811">Translocation</keyword>
<dbReference type="EMBL" id="JAXAVX010000009">
    <property type="protein sequence ID" value="MDX8152873.1"/>
    <property type="molecule type" value="Genomic_DNA"/>
</dbReference>
<comment type="subcellular location">
    <subcellularLocation>
        <location evidence="9">Cell membrane</location>
        <topology evidence="9">Single-pass membrane protein</topology>
    </subcellularLocation>
    <subcellularLocation>
        <location evidence="1">Membrane</location>
    </subcellularLocation>
</comment>
<dbReference type="PANTHER" id="PTHR33910">
    <property type="entry name" value="PROTEIN TRANSLOCASE SUBUNIT SECE"/>
    <property type="match status" value="1"/>
</dbReference>
<protein>
    <recommendedName>
        <fullName evidence="9">Protein translocase subunit SecE</fullName>
    </recommendedName>
</protein>
<feature type="transmembrane region" description="Helical" evidence="9">
    <location>
        <begin position="68"/>
        <end position="89"/>
    </location>
</feature>
<evidence type="ECO:0000256" key="6">
    <source>
        <dbReference type="ARBA" id="ARBA00022989"/>
    </source>
</evidence>
<dbReference type="NCBIfam" id="TIGR00964">
    <property type="entry name" value="secE_bact"/>
    <property type="match status" value="1"/>
</dbReference>
<comment type="function">
    <text evidence="9">Essential subunit of the Sec protein translocation channel SecYEG. Clamps together the 2 halves of SecY. May contact the channel plug during translocation.</text>
</comment>
<evidence type="ECO:0000256" key="5">
    <source>
        <dbReference type="ARBA" id="ARBA00022927"/>
    </source>
</evidence>
<dbReference type="InterPro" id="IPR001901">
    <property type="entry name" value="Translocase_SecE/Sec61-g"/>
</dbReference>
<keyword evidence="6 9" id="KW-1133">Transmembrane helix</keyword>
<evidence type="ECO:0000256" key="10">
    <source>
        <dbReference type="SAM" id="MobiDB-lite"/>
    </source>
</evidence>
<keyword evidence="3 9" id="KW-1003">Cell membrane</keyword>
<keyword evidence="12" id="KW-1185">Reference proteome</keyword>
<dbReference type="RefSeq" id="WP_319955028.1">
    <property type="nucleotide sequence ID" value="NZ_JAXAVX010000009.1"/>
</dbReference>
<evidence type="ECO:0000256" key="9">
    <source>
        <dbReference type="HAMAP-Rule" id="MF_00422"/>
    </source>
</evidence>
<dbReference type="InterPro" id="IPR005807">
    <property type="entry name" value="SecE_bac"/>
</dbReference>